<evidence type="ECO:0000313" key="2">
    <source>
        <dbReference type="EMBL" id="MED6171352.1"/>
    </source>
</evidence>
<proteinExistence type="predicted"/>
<comment type="caution">
    <text evidence="2">The sequence shown here is derived from an EMBL/GenBank/DDBJ whole genome shotgun (WGS) entry which is preliminary data.</text>
</comment>
<name>A0ABU6VD39_9FABA</name>
<organism evidence="2 3">
    <name type="scientific">Stylosanthes scabra</name>
    <dbReference type="NCBI Taxonomy" id="79078"/>
    <lineage>
        <taxon>Eukaryota</taxon>
        <taxon>Viridiplantae</taxon>
        <taxon>Streptophyta</taxon>
        <taxon>Embryophyta</taxon>
        <taxon>Tracheophyta</taxon>
        <taxon>Spermatophyta</taxon>
        <taxon>Magnoliopsida</taxon>
        <taxon>eudicotyledons</taxon>
        <taxon>Gunneridae</taxon>
        <taxon>Pentapetalae</taxon>
        <taxon>rosids</taxon>
        <taxon>fabids</taxon>
        <taxon>Fabales</taxon>
        <taxon>Fabaceae</taxon>
        <taxon>Papilionoideae</taxon>
        <taxon>50 kb inversion clade</taxon>
        <taxon>dalbergioids sensu lato</taxon>
        <taxon>Dalbergieae</taxon>
        <taxon>Pterocarpus clade</taxon>
        <taxon>Stylosanthes</taxon>
    </lineage>
</organism>
<gene>
    <name evidence="2" type="ORF">PIB30_039977</name>
</gene>
<dbReference type="EMBL" id="JASCZI010151248">
    <property type="protein sequence ID" value="MED6171352.1"/>
    <property type="molecule type" value="Genomic_DNA"/>
</dbReference>
<dbReference type="Proteomes" id="UP001341840">
    <property type="component" value="Unassembled WGS sequence"/>
</dbReference>
<reference evidence="2 3" key="1">
    <citation type="journal article" date="2023" name="Plants (Basel)">
        <title>Bridging the Gap: Combining Genomics and Transcriptomics Approaches to Understand Stylosanthes scabra, an Orphan Legume from the Brazilian Caatinga.</title>
        <authorList>
            <person name="Ferreira-Neto J.R.C."/>
            <person name="da Silva M.D."/>
            <person name="Binneck E."/>
            <person name="de Melo N.F."/>
            <person name="da Silva R.H."/>
            <person name="de Melo A.L.T.M."/>
            <person name="Pandolfi V."/>
            <person name="Bustamante F.O."/>
            <person name="Brasileiro-Vidal A.C."/>
            <person name="Benko-Iseppon A.M."/>
        </authorList>
    </citation>
    <scope>NUCLEOTIDE SEQUENCE [LARGE SCALE GENOMIC DNA]</scope>
    <source>
        <tissue evidence="2">Leaves</tissue>
    </source>
</reference>
<keyword evidence="3" id="KW-1185">Reference proteome</keyword>
<evidence type="ECO:0000313" key="3">
    <source>
        <dbReference type="Proteomes" id="UP001341840"/>
    </source>
</evidence>
<sequence length="79" mass="8455">MDEGGGEQVPGRGRGRGRDRGPGRAHPAAVGTRQPAVRSGDINRLNTETHLYGAVDFQVPRMLELRRGSVAVLPPQSIV</sequence>
<evidence type="ECO:0000256" key="1">
    <source>
        <dbReference type="SAM" id="MobiDB-lite"/>
    </source>
</evidence>
<feature type="region of interest" description="Disordered" evidence="1">
    <location>
        <begin position="1"/>
        <end position="40"/>
    </location>
</feature>
<accession>A0ABU6VD39</accession>
<protein>
    <submittedName>
        <fullName evidence="2">Uncharacterized protein</fullName>
    </submittedName>
</protein>